<proteinExistence type="predicted"/>
<dbReference type="EMBL" id="KZ678131">
    <property type="protein sequence ID" value="PSN71118.1"/>
    <property type="molecule type" value="Genomic_DNA"/>
</dbReference>
<feature type="compositionally biased region" description="Acidic residues" evidence="1">
    <location>
        <begin position="75"/>
        <end position="84"/>
    </location>
</feature>
<dbReference type="InterPro" id="IPR053030">
    <property type="entry name" value="Ribosomal_biogenesis_FAF1-like"/>
</dbReference>
<keyword evidence="3" id="KW-1185">Reference proteome</keyword>
<feature type="compositionally biased region" description="Low complexity" evidence="1">
    <location>
        <begin position="26"/>
        <end position="39"/>
    </location>
</feature>
<organism evidence="2 3">
    <name type="scientific">Corynespora cassiicola Philippines</name>
    <dbReference type="NCBI Taxonomy" id="1448308"/>
    <lineage>
        <taxon>Eukaryota</taxon>
        <taxon>Fungi</taxon>
        <taxon>Dikarya</taxon>
        <taxon>Ascomycota</taxon>
        <taxon>Pezizomycotina</taxon>
        <taxon>Dothideomycetes</taxon>
        <taxon>Pleosporomycetidae</taxon>
        <taxon>Pleosporales</taxon>
        <taxon>Corynesporascaceae</taxon>
        <taxon>Corynespora</taxon>
    </lineage>
</organism>
<feature type="compositionally biased region" description="Basic and acidic residues" evidence="1">
    <location>
        <begin position="123"/>
        <end position="132"/>
    </location>
</feature>
<gene>
    <name evidence="2" type="ORF">BS50DRAFT_546236</name>
</gene>
<feature type="region of interest" description="Disordered" evidence="1">
    <location>
        <begin position="1"/>
        <end position="207"/>
    </location>
</feature>
<dbReference type="PANTHER" id="PTHR28096">
    <property type="entry name" value="PROTEIN FAF1"/>
    <property type="match status" value="1"/>
</dbReference>
<feature type="compositionally biased region" description="Basic and acidic residues" evidence="1">
    <location>
        <begin position="62"/>
        <end position="74"/>
    </location>
</feature>
<dbReference type="AlphaFoldDB" id="A0A2T2P192"/>
<reference evidence="2 3" key="1">
    <citation type="journal article" date="2018" name="Front. Microbiol.">
        <title>Genome-Wide Analysis of Corynespora cassiicola Leaf Fall Disease Putative Effectors.</title>
        <authorList>
            <person name="Lopez D."/>
            <person name="Ribeiro S."/>
            <person name="Label P."/>
            <person name="Fumanal B."/>
            <person name="Venisse J.S."/>
            <person name="Kohler A."/>
            <person name="de Oliveira R.R."/>
            <person name="Labutti K."/>
            <person name="Lipzen A."/>
            <person name="Lail K."/>
            <person name="Bauer D."/>
            <person name="Ohm R.A."/>
            <person name="Barry K.W."/>
            <person name="Spatafora J."/>
            <person name="Grigoriev I.V."/>
            <person name="Martin F.M."/>
            <person name="Pujade-Renaud V."/>
        </authorList>
    </citation>
    <scope>NUCLEOTIDE SEQUENCE [LARGE SCALE GENOMIC DNA]</scope>
    <source>
        <strain evidence="2 3">Philippines</strain>
    </source>
</reference>
<protein>
    <submittedName>
        <fullName evidence="2">Uncharacterized protein</fullName>
    </submittedName>
</protein>
<feature type="compositionally biased region" description="Gly residues" evidence="1">
    <location>
        <begin position="278"/>
        <end position="287"/>
    </location>
</feature>
<feature type="compositionally biased region" description="Low complexity" evidence="1">
    <location>
        <begin position="183"/>
        <end position="202"/>
    </location>
</feature>
<feature type="compositionally biased region" description="Polar residues" evidence="1">
    <location>
        <begin position="139"/>
        <end position="152"/>
    </location>
</feature>
<dbReference type="Proteomes" id="UP000240883">
    <property type="component" value="Unassembled WGS sequence"/>
</dbReference>
<sequence length="332" mass="35380">MAPKTPATLGKRKRITREELERSTHESPSASESSASESESNGEDLQEIFRRAFEAKFAPLEGEAKKPKLSKATEEEGDDEENESEWSGLDSADGPDNEDDEDDESEDEQNGVEVIDYSTSTRTGDRLSKAEMRAFMSSKPPTSNTTPNLSSKPTKKESSDDPTETSHLKNDAALQKLLRDSHLLSASSSSGSSTPTNPLTLTGAARHKSTDLHLQALGAKGSVFTQKKMPKSQREAMTAKARALEERRRTEARENGIVLERESKVAARKGPAQRERGVGGPGVGKFRGGTLTLSKGDVASITGGGGGGRRGGRGGKGGRGGRGGRGGKRGRN</sequence>
<evidence type="ECO:0000313" key="3">
    <source>
        <dbReference type="Proteomes" id="UP000240883"/>
    </source>
</evidence>
<feature type="compositionally biased region" description="Acidic residues" evidence="1">
    <location>
        <begin position="93"/>
        <end position="110"/>
    </location>
</feature>
<dbReference type="PANTHER" id="PTHR28096:SF1">
    <property type="entry name" value="PROTEIN FAF1"/>
    <property type="match status" value="1"/>
</dbReference>
<feature type="compositionally biased region" description="Basic and acidic residues" evidence="1">
    <location>
        <begin position="16"/>
        <end position="25"/>
    </location>
</feature>
<feature type="region of interest" description="Disordered" evidence="1">
    <location>
        <begin position="264"/>
        <end position="332"/>
    </location>
</feature>
<dbReference type="GO" id="GO:0005730">
    <property type="term" value="C:nucleolus"/>
    <property type="evidence" value="ECO:0007669"/>
    <property type="project" value="TreeGrafter"/>
</dbReference>
<dbReference type="STRING" id="1448308.A0A2T2P192"/>
<feature type="compositionally biased region" description="Gly residues" evidence="1">
    <location>
        <begin position="302"/>
        <end position="324"/>
    </location>
</feature>
<evidence type="ECO:0000313" key="2">
    <source>
        <dbReference type="EMBL" id="PSN71118.1"/>
    </source>
</evidence>
<feature type="compositionally biased region" description="Basic and acidic residues" evidence="1">
    <location>
        <begin position="154"/>
        <end position="170"/>
    </location>
</feature>
<dbReference type="GO" id="GO:0000462">
    <property type="term" value="P:maturation of SSU-rRNA from tricistronic rRNA transcript (SSU-rRNA, 5.8S rRNA, LSU-rRNA)"/>
    <property type="evidence" value="ECO:0007669"/>
    <property type="project" value="TreeGrafter"/>
</dbReference>
<accession>A0A2T2P192</accession>
<evidence type="ECO:0000256" key="1">
    <source>
        <dbReference type="SAM" id="MobiDB-lite"/>
    </source>
</evidence>
<name>A0A2T2P192_CORCC</name>
<dbReference type="OrthoDB" id="5556956at2759"/>